<keyword evidence="1" id="KW-0479">Metal-binding</keyword>
<dbReference type="InterPro" id="IPR036875">
    <property type="entry name" value="Znf_CCHC_sf"/>
</dbReference>
<organism evidence="4">
    <name type="scientific">Populus alba</name>
    <name type="common">White poplar</name>
    <dbReference type="NCBI Taxonomy" id="43335"/>
    <lineage>
        <taxon>Eukaryota</taxon>
        <taxon>Viridiplantae</taxon>
        <taxon>Streptophyta</taxon>
        <taxon>Embryophyta</taxon>
        <taxon>Tracheophyta</taxon>
        <taxon>Spermatophyta</taxon>
        <taxon>Magnoliopsida</taxon>
        <taxon>eudicotyledons</taxon>
        <taxon>Gunneridae</taxon>
        <taxon>Pentapetalae</taxon>
        <taxon>rosids</taxon>
        <taxon>fabids</taxon>
        <taxon>Malpighiales</taxon>
        <taxon>Salicaceae</taxon>
        <taxon>Saliceae</taxon>
        <taxon>Populus</taxon>
    </lineage>
</organism>
<dbReference type="Pfam" id="PF14223">
    <property type="entry name" value="Retrotran_gag_2"/>
    <property type="match status" value="2"/>
</dbReference>
<dbReference type="Pfam" id="PF00098">
    <property type="entry name" value="zf-CCHC"/>
    <property type="match status" value="1"/>
</dbReference>
<keyword evidence="1" id="KW-0862">Zinc</keyword>
<dbReference type="Pfam" id="PF22936">
    <property type="entry name" value="Pol_BBD"/>
    <property type="match status" value="1"/>
</dbReference>
<protein>
    <recommendedName>
        <fullName evidence="3">CCHC-type domain-containing protein</fullName>
    </recommendedName>
</protein>
<name>A0A4U5R597_POPAL</name>
<feature type="compositionally biased region" description="Polar residues" evidence="2">
    <location>
        <begin position="734"/>
        <end position="761"/>
    </location>
</feature>
<evidence type="ECO:0000256" key="1">
    <source>
        <dbReference type="PROSITE-ProRule" id="PRU00047"/>
    </source>
</evidence>
<gene>
    <name evidence="4" type="ORF">D5086_0000005180</name>
</gene>
<feature type="compositionally biased region" description="Basic residues" evidence="2">
    <location>
        <begin position="214"/>
        <end position="227"/>
    </location>
</feature>
<reference evidence="4" key="1">
    <citation type="submission" date="2018-10" db="EMBL/GenBank/DDBJ databases">
        <title>Population genomic analysis revealed the cold adaptation of white poplar.</title>
        <authorList>
            <person name="Liu Y.-J."/>
        </authorList>
    </citation>
    <scope>NUCLEOTIDE SEQUENCE [LARGE SCALE GENOMIC DNA]</scope>
    <source>
        <strain evidence="4">PAL-ZL1</strain>
    </source>
</reference>
<sequence length="839" mass="93467">MEDEIKAAGIEKFDGTDFGYWKMQIEDYLYGKKLHLPLLGSKPEDIQEEDWLLLDRQVLGIVRLSLSRRVAHNVTKERSTARLMEALSGMYEKPSANNKVHLMKKLFNLKIVENTSVTQHLNNFNTITNQLSSVEIEFDDEILALILLASLPSSWEGMRTAVSNSAGKSKLKYDDIRDLILAEEVRRKDSGESSSSRSALNINTRGRRQDRGSSRGRSKSRYRSKSKFGSRKQVECWNCGKPGHFMRNCTKSKKPEADSANATTDEVQDALILAVQSQIDEWILDSGASFHCTLHHEMLQNYVGGDHGVVYLADGTPLNIVGIGDVQIKTMNGSIWTLQNVRHVPELKKKLISVGQLDDSGHSILFAGGMWKVSKGAMVLARGKKTGTLYMTTRFADIIASTEAENQAQLWHSQAVPYFRGHDLYGYLDGTISIPPKEINIFDSTTGINQTLPNPLYHQWLRQDSLILATINSSLTKDVLTQVMSYTSREVWLALENNFSSLSRAKVMQIRTQLANAKKGTMTANEFFLSIKRMADEFALAGQPLPNDDMITYILAGLGQEYDSLASTISSRLDPVSLEELFSLLLICESRINHNNQPLLASANLVTTSPQQFHRQPGTVSHSNRYRGNYRGRGHGGRSHFHDSNQSSSLICQVCLKPGHSARKCYHRFDLSYQAQPHSKNQPQALLAAHYLQPDREWHPDTGATHHLTNDVNNIQISQDNHDTQDHVQVANGAGSSFSTGATPQSTASSTLHVASPSIPQSDHGVHLISLAITSNEPPHTNSPPHIPLPSAFALPMQNLHPMTTRSKNNIHKPKLPPDFHVKYPIPKALLTTIQTPET</sequence>
<feature type="region of interest" description="Disordered" evidence="2">
    <location>
        <begin position="732"/>
        <end position="761"/>
    </location>
</feature>
<dbReference type="InterPro" id="IPR054722">
    <property type="entry name" value="PolX-like_BBD"/>
</dbReference>
<comment type="caution">
    <text evidence="4">The sequence shown here is derived from an EMBL/GenBank/DDBJ whole genome shotgun (WGS) entry which is preliminary data.</text>
</comment>
<dbReference type="PANTHER" id="PTHR47481:SF2">
    <property type="entry name" value="RETROTRANSPOSON GAG DOMAIN-CONTAINING PROTEIN"/>
    <property type="match status" value="1"/>
</dbReference>
<dbReference type="SUPFAM" id="SSF57756">
    <property type="entry name" value="Retrovirus zinc finger-like domains"/>
    <property type="match status" value="1"/>
</dbReference>
<feature type="domain" description="CCHC-type" evidence="3">
    <location>
        <begin position="236"/>
        <end position="251"/>
    </location>
</feature>
<dbReference type="Gene3D" id="4.10.60.10">
    <property type="entry name" value="Zinc finger, CCHC-type"/>
    <property type="match status" value="1"/>
</dbReference>
<dbReference type="InterPro" id="IPR001878">
    <property type="entry name" value="Znf_CCHC"/>
</dbReference>
<dbReference type="SMART" id="SM00343">
    <property type="entry name" value="ZnF_C2HC"/>
    <property type="match status" value="2"/>
</dbReference>
<dbReference type="PANTHER" id="PTHR47481">
    <property type="match status" value="1"/>
</dbReference>
<dbReference type="GO" id="GO:0003676">
    <property type="term" value="F:nucleic acid binding"/>
    <property type="evidence" value="ECO:0007669"/>
    <property type="project" value="InterPro"/>
</dbReference>
<dbReference type="GO" id="GO:0008270">
    <property type="term" value="F:zinc ion binding"/>
    <property type="evidence" value="ECO:0007669"/>
    <property type="project" value="UniProtKB-KW"/>
</dbReference>
<evidence type="ECO:0000256" key="2">
    <source>
        <dbReference type="SAM" id="MobiDB-lite"/>
    </source>
</evidence>
<evidence type="ECO:0000313" key="4">
    <source>
        <dbReference type="EMBL" id="TKS18269.1"/>
    </source>
</evidence>
<evidence type="ECO:0000259" key="3">
    <source>
        <dbReference type="PROSITE" id="PS50158"/>
    </source>
</evidence>
<proteinExistence type="predicted"/>
<feature type="region of interest" description="Disordered" evidence="2">
    <location>
        <begin position="187"/>
        <end position="227"/>
    </location>
</feature>
<dbReference type="PROSITE" id="PS50158">
    <property type="entry name" value="ZF_CCHC"/>
    <property type="match status" value="1"/>
</dbReference>
<dbReference type="AlphaFoldDB" id="A0A4U5R597"/>
<accession>A0A4U5R597</accession>
<keyword evidence="1" id="KW-0863">Zinc-finger</keyword>
<dbReference type="EMBL" id="RCHU01000006">
    <property type="protein sequence ID" value="TKS18269.1"/>
    <property type="molecule type" value="Genomic_DNA"/>
</dbReference>